<dbReference type="PANTHER" id="PTHR42756:SF1">
    <property type="entry name" value="TRANSCRIPTIONAL REPRESSOR OF EMRAB OPERON"/>
    <property type="match status" value="1"/>
</dbReference>
<dbReference type="Gene3D" id="1.10.10.10">
    <property type="entry name" value="Winged helix-like DNA-binding domain superfamily/Winged helix DNA-binding domain"/>
    <property type="match status" value="1"/>
</dbReference>
<reference evidence="5" key="2">
    <citation type="journal article" date="2021" name="PeerJ">
        <title>Extensive microbial diversity within the chicken gut microbiome revealed by metagenomics and culture.</title>
        <authorList>
            <person name="Gilroy R."/>
            <person name="Ravi A."/>
            <person name="Getino M."/>
            <person name="Pursley I."/>
            <person name="Horton D.L."/>
            <person name="Alikhan N.F."/>
            <person name="Baker D."/>
            <person name="Gharbi K."/>
            <person name="Hall N."/>
            <person name="Watson M."/>
            <person name="Adriaenssens E.M."/>
            <person name="Foster-Nyarko E."/>
            <person name="Jarju S."/>
            <person name="Secka A."/>
            <person name="Antonio M."/>
            <person name="Oren A."/>
            <person name="Chaudhuri R.R."/>
            <person name="La Ragione R."/>
            <person name="Hildebrand F."/>
            <person name="Pallen M.J."/>
        </authorList>
    </citation>
    <scope>NUCLEOTIDE SEQUENCE</scope>
    <source>
        <strain evidence="5">ChiSxjej2B14-8506</strain>
    </source>
</reference>
<dbReference type="GO" id="GO:0003700">
    <property type="term" value="F:DNA-binding transcription factor activity"/>
    <property type="evidence" value="ECO:0007669"/>
    <property type="project" value="InterPro"/>
</dbReference>
<comment type="caution">
    <text evidence="5">The sequence shown here is derived from an EMBL/GenBank/DDBJ whole genome shotgun (WGS) entry which is preliminary data.</text>
</comment>
<dbReference type="Pfam" id="PF12802">
    <property type="entry name" value="MarR_2"/>
    <property type="match status" value="1"/>
</dbReference>
<dbReference type="InterPro" id="IPR036390">
    <property type="entry name" value="WH_DNA-bd_sf"/>
</dbReference>
<dbReference type="AlphaFoldDB" id="A0A9D1LQL4"/>
<dbReference type="PANTHER" id="PTHR42756">
    <property type="entry name" value="TRANSCRIPTIONAL REGULATOR, MARR"/>
    <property type="match status" value="1"/>
</dbReference>
<name>A0A9D1LQL4_9FIRM</name>
<dbReference type="GO" id="GO:0003677">
    <property type="term" value="F:DNA binding"/>
    <property type="evidence" value="ECO:0007669"/>
    <property type="project" value="UniProtKB-KW"/>
</dbReference>
<gene>
    <name evidence="5" type="ORF">IAC59_02790</name>
</gene>
<evidence type="ECO:0000313" key="5">
    <source>
        <dbReference type="EMBL" id="HIU46167.1"/>
    </source>
</evidence>
<protein>
    <submittedName>
        <fullName evidence="5">Winged helix-turn-helix transcriptional regulator</fullName>
    </submittedName>
</protein>
<keyword evidence="3" id="KW-0804">Transcription</keyword>
<organism evidence="5 6">
    <name type="scientific">Candidatus Fimadaptatus faecigallinarum</name>
    <dbReference type="NCBI Taxonomy" id="2840814"/>
    <lineage>
        <taxon>Bacteria</taxon>
        <taxon>Bacillati</taxon>
        <taxon>Bacillota</taxon>
        <taxon>Clostridia</taxon>
        <taxon>Eubacteriales</taxon>
        <taxon>Candidatus Fimadaptatus</taxon>
    </lineage>
</organism>
<evidence type="ECO:0000256" key="1">
    <source>
        <dbReference type="ARBA" id="ARBA00023015"/>
    </source>
</evidence>
<dbReference type="InterPro" id="IPR036388">
    <property type="entry name" value="WH-like_DNA-bd_sf"/>
</dbReference>
<dbReference type="InterPro" id="IPR000835">
    <property type="entry name" value="HTH_MarR-typ"/>
</dbReference>
<keyword evidence="2" id="KW-0238">DNA-binding</keyword>
<reference evidence="5" key="1">
    <citation type="submission" date="2020-10" db="EMBL/GenBank/DDBJ databases">
        <authorList>
            <person name="Gilroy R."/>
        </authorList>
    </citation>
    <scope>NUCLEOTIDE SEQUENCE</scope>
    <source>
        <strain evidence="5">ChiSxjej2B14-8506</strain>
    </source>
</reference>
<feature type="domain" description="HTH marR-type" evidence="4">
    <location>
        <begin position="27"/>
        <end position="127"/>
    </location>
</feature>
<evidence type="ECO:0000259" key="4">
    <source>
        <dbReference type="SMART" id="SM00347"/>
    </source>
</evidence>
<dbReference type="Proteomes" id="UP000824123">
    <property type="component" value="Unassembled WGS sequence"/>
</dbReference>
<evidence type="ECO:0000256" key="3">
    <source>
        <dbReference type="ARBA" id="ARBA00023163"/>
    </source>
</evidence>
<accession>A0A9D1LQL4</accession>
<proteinExistence type="predicted"/>
<dbReference type="SUPFAM" id="SSF46785">
    <property type="entry name" value="Winged helix' DNA-binding domain"/>
    <property type="match status" value="1"/>
</dbReference>
<dbReference type="EMBL" id="DVNK01000024">
    <property type="protein sequence ID" value="HIU46167.1"/>
    <property type="molecule type" value="Genomic_DNA"/>
</dbReference>
<evidence type="ECO:0000256" key="2">
    <source>
        <dbReference type="ARBA" id="ARBA00023125"/>
    </source>
</evidence>
<sequence length="156" mass="17411">MNIYTLHSCIIRSGRGVREAHDAVIARAARQCGITRPEADVLLFLSNNPELNTARDVARHRGFSKAYVSKAIEPLARKGLLSICTDPRDRRRQLLTITGGAEIARQLCQEQQRFLRSMAQGIPEADLEAFMRATEAMCSNAKNYLHEVESDDGAQK</sequence>
<evidence type="ECO:0000313" key="6">
    <source>
        <dbReference type="Proteomes" id="UP000824123"/>
    </source>
</evidence>
<keyword evidence="1" id="KW-0805">Transcription regulation</keyword>
<dbReference type="SMART" id="SM00347">
    <property type="entry name" value="HTH_MARR"/>
    <property type="match status" value="1"/>
</dbReference>